<proteinExistence type="predicted"/>
<feature type="compositionally biased region" description="Gly residues" evidence="1">
    <location>
        <begin position="85"/>
        <end position="95"/>
    </location>
</feature>
<reference evidence="3" key="1">
    <citation type="journal article" date="2017" name="Nat. Commun.">
        <title>The asparagus genome sheds light on the origin and evolution of a young Y chromosome.</title>
        <authorList>
            <person name="Harkess A."/>
            <person name="Zhou J."/>
            <person name="Xu C."/>
            <person name="Bowers J.E."/>
            <person name="Van der Hulst R."/>
            <person name="Ayyampalayam S."/>
            <person name="Mercati F."/>
            <person name="Riccardi P."/>
            <person name="McKain M.R."/>
            <person name="Kakrana A."/>
            <person name="Tang H."/>
            <person name="Ray J."/>
            <person name="Groenendijk J."/>
            <person name="Arikit S."/>
            <person name="Mathioni S.M."/>
            <person name="Nakano M."/>
            <person name="Shan H."/>
            <person name="Telgmann-Rauber A."/>
            <person name="Kanno A."/>
            <person name="Yue Z."/>
            <person name="Chen H."/>
            <person name="Li W."/>
            <person name="Chen Y."/>
            <person name="Xu X."/>
            <person name="Zhang Y."/>
            <person name="Luo S."/>
            <person name="Chen H."/>
            <person name="Gao J."/>
            <person name="Mao Z."/>
            <person name="Pires J.C."/>
            <person name="Luo M."/>
            <person name="Kudrna D."/>
            <person name="Wing R.A."/>
            <person name="Meyers B.C."/>
            <person name="Yi K."/>
            <person name="Kong H."/>
            <person name="Lavrijsen P."/>
            <person name="Sunseri F."/>
            <person name="Falavigna A."/>
            <person name="Ye Y."/>
            <person name="Leebens-Mack J.H."/>
            <person name="Chen G."/>
        </authorList>
    </citation>
    <scope>NUCLEOTIDE SEQUENCE [LARGE SCALE GENOMIC DNA]</scope>
    <source>
        <strain evidence="3">cv. DH0086</strain>
    </source>
</reference>
<name>A0A5P1FEU1_ASPOF</name>
<accession>A0A5P1FEU1</accession>
<evidence type="ECO:0000313" key="2">
    <source>
        <dbReference type="EMBL" id="ONK76253.1"/>
    </source>
</evidence>
<evidence type="ECO:0000256" key="1">
    <source>
        <dbReference type="SAM" id="MobiDB-lite"/>
    </source>
</evidence>
<evidence type="ECO:0000313" key="3">
    <source>
        <dbReference type="Proteomes" id="UP000243459"/>
    </source>
</evidence>
<dbReference type="AlphaFoldDB" id="A0A5P1FEU1"/>
<protein>
    <submittedName>
        <fullName evidence="2">Uncharacterized protein</fullName>
    </submittedName>
</protein>
<dbReference type="Gramene" id="ONK76253">
    <property type="protein sequence ID" value="ONK76253"/>
    <property type="gene ID" value="A4U43_C03F25630"/>
</dbReference>
<sequence>MPNTIIYPDTVMVLQALQGDDFQLQNSFITSSSEEPDLEMRTRRSPGKRAPMSPWRASTGGGRRSGRGRGRRGFGRAGLADAGEEVGGGGGGEDGLGLAKDLLL</sequence>
<dbReference type="Proteomes" id="UP000243459">
    <property type="component" value="Chromosome 3"/>
</dbReference>
<gene>
    <name evidence="2" type="ORF">A4U43_C03F25630</name>
</gene>
<keyword evidence="3" id="KW-1185">Reference proteome</keyword>
<feature type="region of interest" description="Disordered" evidence="1">
    <location>
        <begin position="28"/>
        <end position="104"/>
    </location>
</feature>
<dbReference type="EMBL" id="CM007383">
    <property type="protein sequence ID" value="ONK76253.1"/>
    <property type="molecule type" value="Genomic_DNA"/>
</dbReference>
<feature type="compositionally biased region" description="Basic residues" evidence="1">
    <location>
        <begin position="64"/>
        <end position="74"/>
    </location>
</feature>
<organism evidence="2 3">
    <name type="scientific">Asparagus officinalis</name>
    <name type="common">Garden asparagus</name>
    <dbReference type="NCBI Taxonomy" id="4686"/>
    <lineage>
        <taxon>Eukaryota</taxon>
        <taxon>Viridiplantae</taxon>
        <taxon>Streptophyta</taxon>
        <taxon>Embryophyta</taxon>
        <taxon>Tracheophyta</taxon>
        <taxon>Spermatophyta</taxon>
        <taxon>Magnoliopsida</taxon>
        <taxon>Liliopsida</taxon>
        <taxon>Asparagales</taxon>
        <taxon>Asparagaceae</taxon>
        <taxon>Asparagoideae</taxon>
        <taxon>Asparagus</taxon>
    </lineage>
</organism>